<evidence type="ECO:0000313" key="2">
    <source>
        <dbReference type="Proteomes" id="UP001174314"/>
    </source>
</evidence>
<proteinExistence type="predicted"/>
<protein>
    <recommendedName>
        <fullName evidence="3">4Fe-4S Wbl-type domain-containing protein</fullName>
    </recommendedName>
</protein>
<dbReference type="Proteomes" id="UP001174314">
    <property type="component" value="Chromosome"/>
</dbReference>
<dbReference type="AlphaFoldDB" id="A0AAU0Q3F1"/>
<dbReference type="EMBL" id="CP137757">
    <property type="protein sequence ID" value="WPF25380.1"/>
    <property type="molecule type" value="Genomic_DNA"/>
</dbReference>
<evidence type="ECO:0008006" key="3">
    <source>
        <dbReference type="Google" id="ProtNLM"/>
    </source>
</evidence>
<sequence length="115" mass="12705">MTNQRTLPSLPAIDPPIITRRTLCAGRPEWSATKLTDSARTKLKQACHQCPALAQCEAYLQTYEKAKLPIAGVVAGREWGDTGNVTCRKGHTLTLATTAMRGGYLYCRTCERHNQ</sequence>
<gene>
    <name evidence="1" type="ORF">Q0N40_02180</name>
</gene>
<keyword evidence="2" id="KW-1185">Reference proteome</keyword>
<dbReference type="RefSeq" id="WP_012732236.1">
    <property type="nucleotide sequence ID" value="NZ_CP137757.1"/>
</dbReference>
<evidence type="ECO:0000313" key="1">
    <source>
        <dbReference type="EMBL" id="WPF25380.1"/>
    </source>
</evidence>
<organism evidence="1 2">
    <name type="scientific">Corynebacterium pseudokroppenstedtii</name>
    <dbReference type="NCBI Taxonomy" id="2804917"/>
    <lineage>
        <taxon>Bacteria</taxon>
        <taxon>Bacillati</taxon>
        <taxon>Actinomycetota</taxon>
        <taxon>Actinomycetes</taxon>
        <taxon>Mycobacteriales</taxon>
        <taxon>Corynebacteriaceae</taxon>
        <taxon>Corynebacterium</taxon>
    </lineage>
</organism>
<accession>A0AAU0Q3F1</accession>
<reference evidence="1 2" key="1">
    <citation type="submission" date="2023-10" db="EMBL/GenBank/DDBJ databases">
        <title>complete genome sequence of Corynebacterium pseudokroppenstedtii P15-C1.</title>
        <authorList>
            <person name="Bruggemann H."/>
            <person name="Poehlein A."/>
        </authorList>
    </citation>
    <scope>NUCLEOTIDE SEQUENCE [LARGE SCALE GENOMIC DNA]</scope>
    <source>
        <strain evidence="1 2">P15_C1</strain>
    </source>
</reference>
<dbReference type="GeneID" id="92727474"/>
<name>A0AAU0Q3F1_9CORY</name>
<dbReference type="KEGG" id="cpsk:Q0N40_02180"/>